<dbReference type="OrthoDB" id="6022401at2759"/>
<evidence type="ECO:0000313" key="4">
    <source>
        <dbReference type="EMBL" id="CAD6992567.1"/>
    </source>
</evidence>
<dbReference type="InterPro" id="IPR003595">
    <property type="entry name" value="Tyr_Pase_cat"/>
</dbReference>
<dbReference type="SMART" id="SM00194">
    <property type="entry name" value="PTPc"/>
    <property type="match status" value="2"/>
</dbReference>
<dbReference type="GO" id="GO:0048666">
    <property type="term" value="P:neuron development"/>
    <property type="evidence" value="ECO:0007669"/>
    <property type="project" value="UniProtKB-ARBA"/>
</dbReference>
<dbReference type="PANTHER" id="PTHR19134:SF540">
    <property type="entry name" value="TYROSINE-PROTEIN PHOSPHATASE 99A"/>
    <property type="match status" value="1"/>
</dbReference>
<dbReference type="FunFam" id="3.90.190.10:FF:000097">
    <property type="entry name" value="Tyrosine-protein phosphatase 99A"/>
    <property type="match status" value="1"/>
</dbReference>
<dbReference type="PANTHER" id="PTHR19134">
    <property type="entry name" value="RECEPTOR-TYPE TYROSINE-PROTEIN PHOSPHATASE"/>
    <property type="match status" value="1"/>
</dbReference>
<dbReference type="CDD" id="cd14549">
    <property type="entry name" value="R5-PTPc-1"/>
    <property type="match status" value="1"/>
</dbReference>
<evidence type="ECO:0000256" key="1">
    <source>
        <dbReference type="SAM" id="MobiDB-lite"/>
    </source>
</evidence>
<dbReference type="SUPFAM" id="SSF52799">
    <property type="entry name" value="(Phosphotyrosine protein) phosphatases II"/>
    <property type="match status" value="2"/>
</dbReference>
<dbReference type="InterPro" id="IPR016130">
    <property type="entry name" value="Tyr_Pase_AS"/>
</dbReference>
<dbReference type="InterPro" id="IPR029021">
    <property type="entry name" value="Prot-tyrosine_phosphatase-like"/>
</dbReference>
<name>A0A811U3F1_CERCA</name>
<feature type="compositionally biased region" description="Polar residues" evidence="1">
    <location>
        <begin position="769"/>
        <end position="778"/>
    </location>
</feature>
<feature type="compositionally biased region" description="Low complexity" evidence="1">
    <location>
        <begin position="759"/>
        <end position="768"/>
    </location>
</feature>
<feature type="compositionally biased region" description="Low complexity" evidence="1">
    <location>
        <begin position="724"/>
        <end position="749"/>
    </location>
</feature>
<feature type="region of interest" description="Disordered" evidence="1">
    <location>
        <begin position="724"/>
        <end position="872"/>
    </location>
</feature>
<organism evidence="4 5">
    <name type="scientific">Ceratitis capitata</name>
    <name type="common">Mediterranean fruit fly</name>
    <name type="synonym">Tephritis capitata</name>
    <dbReference type="NCBI Taxonomy" id="7213"/>
    <lineage>
        <taxon>Eukaryota</taxon>
        <taxon>Metazoa</taxon>
        <taxon>Ecdysozoa</taxon>
        <taxon>Arthropoda</taxon>
        <taxon>Hexapoda</taxon>
        <taxon>Insecta</taxon>
        <taxon>Pterygota</taxon>
        <taxon>Neoptera</taxon>
        <taxon>Endopterygota</taxon>
        <taxon>Diptera</taxon>
        <taxon>Brachycera</taxon>
        <taxon>Muscomorpha</taxon>
        <taxon>Tephritoidea</taxon>
        <taxon>Tephritidae</taxon>
        <taxon>Ceratitis</taxon>
        <taxon>Ceratitis</taxon>
    </lineage>
</organism>
<proteinExistence type="predicted"/>
<dbReference type="AlphaFoldDB" id="A0A811U3F1"/>
<feature type="domain" description="Tyrosine-protein phosphatase" evidence="2">
    <location>
        <begin position="75"/>
        <end position="342"/>
    </location>
</feature>
<dbReference type="CDD" id="cd14550">
    <property type="entry name" value="R5-PTP-2"/>
    <property type="match status" value="1"/>
</dbReference>
<dbReference type="PRINTS" id="PR00700">
    <property type="entry name" value="PRTYPHPHTASE"/>
</dbReference>
<evidence type="ECO:0000259" key="2">
    <source>
        <dbReference type="PROSITE" id="PS50055"/>
    </source>
</evidence>
<dbReference type="EMBL" id="CAJHJT010000001">
    <property type="protein sequence ID" value="CAD6992567.1"/>
    <property type="molecule type" value="Genomic_DNA"/>
</dbReference>
<dbReference type="PROSITE" id="PS00383">
    <property type="entry name" value="TYR_PHOSPHATASE_1"/>
    <property type="match status" value="1"/>
</dbReference>
<dbReference type="Proteomes" id="UP000606786">
    <property type="component" value="Unassembled WGS sequence"/>
</dbReference>
<feature type="compositionally biased region" description="Low complexity" evidence="1">
    <location>
        <begin position="819"/>
        <end position="848"/>
    </location>
</feature>
<comment type="caution">
    <text evidence="4">The sequence shown here is derived from an EMBL/GenBank/DDBJ whole genome shotgun (WGS) entry which is preliminary data.</text>
</comment>
<reference evidence="4" key="1">
    <citation type="submission" date="2020-11" db="EMBL/GenBank/DDBJ databases">
        <authorList>
            <person name="Whitehead M."/>
        </authorList>
    </citation>
    <scope>NUCLEOTIDE SEQUENCE</scope>
    <source>
        <strain evidence="4">EGII</strain>
    </source>
</reference>
<dbReference type="GO" id="GO:0009653">
    <property type="term" value="P:anatomical structure morphogenesis"/>
    <property type="evidence" value="ECO:0007669"/>
    <property type="project" value="UniProtKB-ARBA"/>
</dbReference>
<feature type="compositionally biased region" description="Low complexity" evidence="1">
    <location>
        <begin position="856"/>
        <end position="872"/>
    </location>
</feature>
<dbReference type="GO" id="GO:0004725">
    <property type="term" value="F:protein tyrosine phosphatase activity"/>
    <property type="evidence" value="ECO:0007669"/>
    <property type="project" value="InterPro"/>
</dbReference>
<dbReference type="PROSITE" id="PS50056">
    <property type="entry name" value="TYR_PHOSPHATASE_2"/>
    <property type="match status" value="1"/>
</dbReference>
<dbReference type="FunFam" id="3.90.190.10:FF:000068">
    <property type="entry name" value="receptor-type tyrosine-protein phosphatase zeta"/>
    <property type="match status" value="1"/>
</dbReference>
<dbReference type="Pfam" id="PF00102">
    <property type="entry name" value="Y_phosphatase"/>
    <property type="match status" value="2"/>
</dbReference>
<accession>A0A811U3F1</accession>
<protein>
    <submittedName>
        <fullName evidence="4">(Mediterranean fruit fly) hypothetical protein</fullName>
    </submittedName>
</protein>
<dbReference type="Gene3D" id="3.90.190.10">
    <property type="entry name" value="Protein tyrosine phosphatase superfamily"/>
    <property type="match status" value="2"/>
</dbReference>
<feature type="domain" description="Tyrosine specific protein phosphatases" evidence="3">
    <location>
        <begin position="259"/>
        <end position="333"/>
    </location>
</feature>
<dbReference type="PROSITE" id="PS50055">
    <property type="entry name" value="TYR_PHOSPHATASE_PTP"/>
    <property type="match status" value="2"/>
</dbReference>
<evidence type="ECO:0000259" key="3">
    <source>
        <dbReference type="PROSITE" id="PS50056"/>
    </source>
</evidence>
<feature type="compositionally biased region" description="Low complexity" evidence="1">
    <location>
        <begin position="779"/>
        <end position="808"/>
    </location>
</feature>
<dbReference type="InterPro" id="IPR000387">
    <property type="entry name" value="Tyr_Pase_dom"/>
</dbReference>
<keyword evidence="5" id="KW-1185">Reference proteome</keyword>
<dbReference type="SMART" id="SM00404">
    <property type="entry name" value="PTPc_motif"/>
    <property type="match status" value="2"/>
</dbReference>
<dbReference type="InterPro" id="IPR050348">
    <property type="entry name" value="Protein-Tyr_Phosphatase"/>
</dbReference>
<dbReference type="InterPro" id="IPR000242">
    <property type="entry name" value="PTP_cat"/>
</dbReference>
<sequence>MEGFPFLFSTEFYFLSRKCFHAAYYYLDDPPHHPNLPQVDWEAPVEVAGEIRAAVPVNEFAKHVASLHADGDIGFSREYEAIQNESIDDLPCEHSQHPENKRKNRYLNITAYDHSRVHLHPTPGQKKNLDYINANFIDGYQKSRAFIGTQGPLPDTFDCFWRMIWEQRVAIIVMITNLVERGRRKCDMYWPKDGVETYGVIQVKMVDEEVMSTYTVRTLQIKHLKVKQLKKKKQCNAEKIVYQYHYTNWPDHGTPDHPLPVLDFVKKSSAANPDDAGPIVVHCSAGVGRTGTYIVLDAMLKQIQQKLVVNVFGFLRHIRIQRNFLVQTEEQYIFIHDALVEAIASGETNLRTEQIEERKNCTPYLEQQYKNIIQFQTKDIHIASAMKQVNSVKNRGAIFPIESSRVHLTPKPGEEGSDYINASWLHGFRRLRDFIVTQHPMSHTVKDFWQMVWDHNAQTIVLLSSLDEINFAQFWPDDTQPIESDYYRVKFLRKTNKSDYVSRDFVIQSIQDDYELNVKMLHCPSWPEMSNPKSIYDFIVDVHERSADYRNGPIVVVDRYGGAQACTFCAISSLAMEMEYCSTASIYQYAKLYHNKRPGVWTSSEDIRLIYNILSFLPRNLQLLERTALRTEFEDVTTATPDLYSKICSNGNINAQQNCNNFSYRNNQQNSGSVNHSNSISNTVNLVNSNSNSIANTNANTNANGINTANNYNKNFITNTQTTTTTTTATTPTDVSDTTTTTTDTTTMTPSKEPSLQPTTTTTTATLTPNSSVNNLKYQQSQQQQQQQHPQYASQQSLNQSIQSQSPTTPTPPNQYTFSPSKSQNTPPSSTPSTTTQQQQQHHWTPYPIANVSGFTPTTTTATPPPLDLNNLTTTTNVNNTNTNTATNKSTVTDAQSLDIVG</sequence>
<evidence type="ECO:0000313" key="5">
    <source>
        <dbReference type="Proteomes" id="UP000606786"/>
    </source>
</evidence>
<gene>
    <name evidence="4" type="ORF">CCAP1982_LOCUS1413</name>
</gene>
<feature type="domain" description="Tyrosine-protein phosphatase" evidence="2">
    <location>
        <begin position="365"/>
        <end position="617"/>
    </location>
</feature>